<protein>
    <submittedName>
        <fullName evidence="1">Uncharacterized protein</fullName>
    </submittedName>
</protein>
<reference evidence="1" key="1">
    <citation type="submission" date="2020-06" db="EMBL/GenBank/DDBJ databases">
        <title>Complete genome sequence of Candidatus Phytoplasma luffae NCHU2019.</title>
        <authorList>
            <person name="Cho S.-T."/>
            <person name="Tan C.-M."/>
            <person name="Li J.-R."/>
            <person name="Chien Y.-Y."/>
            <person name="Chiu Y.-C."/>
            <person name="Yang J.-Y."/>
            <person name="Kuo C.-H."/>
        </authorList>
    </citation>
    <scope>NUCLEOTIDE SEQUENCE</scope>
    <source>
        <strain evidence="1">NCHU2019</strain>
    </source>
</reference>
<dbReference type="Pfam" id="PF18982">
    <property type="entry name" value="JetA"/>
    <property type="match status" value="1"/>
</dbReference>
<dbReference type="AlphaFoldDB" id="A0A975FJ67"/>
<evidence type="ECO:0000313" key="2">
    <source>
        <dbReference type="Proteomes" id="UP000672038"/>
    </source>
</evidence>
<dbReference type="KEGG" id="pluf:LFWB_2470"/>
<keyword evidence="2" id="KW-1185">Reference proteome</keyword>
<sequence>MSQLFKIINPNFFQILSSFNKDIYIDCLLLLEEIINEDDNFNIEKNIALNVLEKYFQDNSQILTEDDETEIINNNRQKALKIISLLKKNGWLGEEKISYNKANIHFFDYSIEMIHFLKKTINQTKPESIENIYSVYYLLKTFISDKNFNIFKEIIIITENLLIKLKILKANIYRFYNKLINIDFSNNLQNILEQLLTDYKKNFFDSSYYILKTTNNFFKYRKYIYSFLNQIENDPVYFEEMSNQLTKINLNSHLTKINLNSHSDNVFFLQKQVQKIKYNLQLVDKLITIIDQKNEQYVQIACDRILFFDNQKKNIINLLNFIIKLILNEEINYSLFFNFWIIKNLDELSLYKPQMNKSEILISPFEDIPEEVQKNLKEKKRMFLEKKNILDRKSINIFVQNILDKKTPLKASELLLKDYQDVSRLILIYLYSKSSSYKNIYKVQKMNNKVSIFNINFSDFLIYKV</sequence>
<dbReference type="RefSeq" id="WP_210954862.1">
    <property type="nucleotide sequence ID" value="NZ_CP054393.1"/>
</dbReference>
<gene>
    <name evidence="1" type="ORF">LFWB_2470</name>
</gene>
<dbReference type="InterPro" id="IPR043773">
    <property type="entry name" value="JetA"/>
</dbReference>
<dbReference type="EMBL" id="CP054393">
    <property type="protein sequence ID" value="QTX02817.1"/>
    <property type="molecule type" value="Genomic_DNA"/>
</dbReference>
<accession>A0A975FJ67</accession>
<name>A0A975FJ67_LOWBP</name>
<organism evidence="1 2">
    <name type="scientific">Loofah witches'-broom phytoplasma</name>
    <dbReference type="NCBI Taxonomy" id="35773"/>
    <lineage>
        <taxon>Bacteria</taxon>
        <taxon>Bacillati</taxon>
        <taxon>Mycoplasmatota</taxon>
        <taxon>Mollicutes</taxon>
        <taxon>Acholeplasmatales</taxon>
        <taxon>Acholeplasmataceae</taxon>
        <taxon>Candidatus Phytoplasma</taxon>
        <taxon>16SrVIII (Loofah witches'-broom group)</taxon>
    </lineage>
</organism>
<proteinExistence type="predicted"/>
<evidence type="ECO:0000313" key="1">
    <source>
        <dbReference type="EMBL" id="QTX02817.1"/>
    </source>
</evidence>
<dbReference type="Proteomes" id="UP000672038">
    <property type="component" value="Chromosome"/>
</dbReference>